<sequence length="50" mass="5564">MTILSISEEIQQDVYCSHCDTHDGEICNNYDTGMASFDCHCCGLSAEYPL</sequence>
<evidence type="ECO:0000313" key="1">
    <source>
        <dbReference type="EMBL" id="GEK15736.1"/>
    </source>
</evidence>
<proteinExistence type="predicted"/>
<organism evidence="1 2">
    <name type="scientific">Aliivibrio fischeri</name>
    <name type="common">Vibrio fischeri</name>
    <dbReference type="NCBI Taxonomy" id="668"/>
    <lineage>
        <taxon>Bacteria</taxon>
        <taxon>Pseudomonadati</taxon>
        <taxon>Pseudomonadota</taxon>
        <taxon>Gammaproteobacteria</taxon>
        <taxon>Vibrionales</taxon>
        <taxon>Vibrionaceae</taxon>
        <taxon>Aliivibrio</taxon>
    </lineage>
</organism>
<evidence type="ECO:0000313" key="2">
    <source>
        <dbReference type="Proteomes" id="UP000321787"/>
    </source>
</evidence>
<gene>
    <name evidence="1" type="ORF">AFI02nite_37720</name>
</gene>
<accession>A0A510UML5</accession>
<dbReference type="AlphaFoldDB" id="A0A510UML5"/>
<dbReference type="Proteomes" id="UP000321787">
    <property type="component" value="Unassembled WGS sequence"/>
</dbReference>
<protein>
    <submittedName>
        <fullName evidence="1">Uncharacterized protein</fullName>
    </submittedName>
</protein>
<dbReference type="RefSeq" id="WP_186809493.1">
    <property type="nucleotide sequence ID" value="NZ_BJTZ01000038.1"/>
</dbReference>
<name>A0A510UML5_ALIFS</name>
<reference evidence="1 2" key="1">
    <citation type="submission" date="2019-07" db="EMBL/GenBank/DDBJ databases">
        <title>Whole genome shotgun sequence of Aliivibrio fischeri NBRC 101058.</title>
        <authorList>
            <person name="Hosoyama A."/>
            <person name="Uohara A."/>
            <person name="Ohji S."/>
            <person name="Ichikawa N."/>
        </authorList>
    </citation>
    <scope>NUCLEOTIDE SEQUENCE [LARGE SCALE GENOMIC DNA]</scope>
    <source>
        <strain evidence="1 2">NBRC 101058</strain>
    </source>
</reference>
<dbReference type="EMBL" id="BJTZ01000038">
    <property type="protein sequence ID" value="GEK15736.1"/>
    <property type="molecule type" value="Genomic_DNA"/>
</dbReference>
<comment type="caution">
    <text evidence="1">The sequence shown here is derived from an EMBL/GenBank/DDBJ whole genome shotgun (WGS) entry which is preliminary data.</text>
</comment>